<protein>
    <submittedName>
        <fullName evidence="1">ACR178Cp</fullName>
    </submittedName>
</protein>
<dbReference type="Proteomes" id="UP000000591">
    <property type="component" value="Chromosome III"/>
</dbReference>
<gene>
    <name evidence="1" type="ORF">AGOS_ACR178C</name>
</gene>
<reference evidence="2" key="2">
    <citation type="journal article" date="2013" name="G3 (Bethesda)">
        <title>Genomes of Ashbya fungi isolated from insects reveal four mating-type loci, numerous translocations, lack of transposons, and distinct gene duplications.</title>
        <authorList>
            <person name="Dietrich F.S."/>
            <person name="Voegeli S."/>
            <person name="Kuo S."/>
            <person name="Philippsen P."/>
        </authorList>
    </citation>
    <scope>GENOME REANNOTATION</scope>
    <source>
        <strain evidence="2">ATCC 10895 / CBS 109.51 / FGSC 9923 / NRRL Y-1056</strain>
    </source>
</reference>
<keyword evidence="2" id="KW-1185">Reference proteome</keyword>
<dbReference type="OrthoDB" id="4068688at2759"/>
<name>Q75BU3_EREGS</name>
<evidence type="ECO:0000313" key="2">
    <source>
        <dbReference type="Proteomes" id="UP000000591"/>
    </source>
</evidence>
<evidence type="ECO:0000313" key="1">
    <source>
        <dbReference type="EMBL" id="AAS51404.1"/>
    </source>
</evidence>
<dbReference type="HOGENOM" id="CLU_206729_0_0_1"/>
<dbReference type="InterPro" id="IPR054415">
    <property type="entry name" value="SPO24"/>
</dbReference>
<dbReference type="EMBL" id="AE016816">
    <property type="protein sequence ID" value="AAS51404.1"/>
    <property type="molecule type" value="Genomic_DNA"/>
</dbReference>
<dbReference type="RefSeq" id="NP_983580.1">
    <property type="nucleotide sequence ID" value="NM_208933.1"/>
</dbReference>
<reference evidence="1 2" key="1">
    <citation type="journal article" date="2004" name="Science">
        <title>The Ashbya gossypii genome as a tool for mapping the ancient Saccharomyces cerevisiae genome.</title>
        <authorList>
            <person name="Dietrich F.S."/>
            <person name="Voegeli S."/>
            <person name="Brachat S."/>
            <person name="Lerch A."/>
            <person name="Gates K."/>
            <person name="Steiner S."/>
            <person name="Mohr C."/>
            <person name="Pohlmann R."/>
            <person name="Luedi P."/>
            <person name="Choi S."/>
            <person name="Wing R.A."/>
            <person name="Flavier A."/>
            <person name="Gaffney T.D."/>
            <person name="Philippsen P."/>
        </authorList>
    </citation>
    <scope>NUCLEOTIDE SEQUENCE [LARGE SCALE GENOMIC DNA]</scope>
    <source>
        <strain evidence="2">ATCC 10895 / CBS 109.51 / FGSC 9923 / NRRL Y-1056</strain>
    </source>
</reference>
<dbReference type="InParanoid" id="Q75BU3"/>
<dbReference type="AlphaFoldDB" id="Q75BU3"/>
<dbReference type="Pfam" id="PF22044">
    <property type="entry name" value="SPO24"/>
    <property type="match status" value="1"/>
</dbReference>
<sequence>MVYKHGQALQHGQLLERPTMAFLVLTSDATEPFVIPSLSPTSRTGSVSEPLPPRLLSPAPGVAAI</sequence>
<dbReference type="GeneID" id="4619625"/>
<dbReference type="KEGG" id="ago:AGOS_ACR178C"/>
<proteinExistence type="predicted"/>
<accession>Q75BU3</accession>
<organism evidence="1 2">
    <name type="scientific">Eremothecium gossypii (strain ATCC 10895 / CBS 109.51 / FGSC 9923 / NRRL Y-1056)</name>
    <name type="common">Yeast</name>
    <name type="synonym">Ashbya gossypii</name>
    <dbReference type="NCBI Taxonomy" id="284811"/>
    <lineage>
        <taxon>Eukaryota</taxon>
        <taxon>Fungi</taxon>
        <taxon>Dikarya</taxon>
        <taxon>Ascomycota</taxon>
        <taxon>Saccharomycotina</taxon>
        <taxon>Saccharomycetes</taxon>
        <taxon>Saccharomycetales</taxon>
        <taxon>Saccharomycetaceae</taxon>
        <taxon>Eremothecium</taxon>
    </lineage>
</organism>